<dbReference type="PANTHER" id="PTHR43792">
    <property type="entry name" value="GNAT FAMILY, PUTATIVE (AFU_ORTHOLOGUE AFUA_3G00765)-RELATED-RELATED"/>
    <property type="match status" value="1"/>
</dbReference>
<comment type="similarity">
    <text evidence="3">Belongs to the acetyltransferase family. RimJ subfamily.</text>
</comment>
<dbReference type="KEGG" id="amd:AMED_8309"/>
<dbReference type="GeneID" id="92875920"/>
<reference evidence="5 6" key="1">
    <citation type="journal article" date="2010" name="Cell Res.">
        <title>Complete genome sequence of the rifamycin SV-producing Amycolatopsis mediterranei U32 revealed its genetic characteristics in phylogeny and metabolism.</title>
        <authorList>
            <person name="Zhao W."/>
            <person name="Zhong Y."/>
            <person name="Yuan H."/>
            <person name="Wang J."/>
            <person name="Zheng H."/>
            <person name="Wang Y."/>
            <person name="Cen X."/>
            <person name="Xu F."/>
            <person name="Bai J."/>
            <person name="Han X."/>
            <person name="Lu G."/>
            <person name="Zhu Y."/>
            <person name="Shao Z."/>
            <person name="Yan H."/>
            <person name="Li C."/>
            <person name="Peng N."/>
            <person name="Zhang Z."/>
            <person name="Zhang Y."/>
            <person name="Lin W."/>
            <person name="Fan Y."/>
            <person name="Qin Z."/>
            <person name="Hu Y."/>
            <person name="Zhu B."/>
            <person name="Wang S."/>
            <person name="Ding X."/>
            <person name="Zhao G.P."/>
        </authorList>
    </citation>
    <scope>NUCLEOTIDE SEQUENCE [LARGE SCALE GENOMIC DNA]</scope>
    <source>
        <strain evidence="6">U-32</strain>
    </source>
</reference>
<dbReference type="Pfam" id="PF13302">
    <property type="entry name" value="Acetyltransf_3"/>
    <property type="match status" value="1"/>
</dbReference>
<dbReference type="RefSeq" id="WP_013230037.1">
    <property type="nucleotide sequence ID" value="NC_014318.1"/>
</dbReference>
<dbReference type="Proteomes" id="UP000000328">
    <property type="component" value="Chromosome"/>
</dbReference>
<protein>
    <submittedName>
        <fullName evidence="5">Ribosomal-protein-alanine N-acetyltransferase</fullName>
    </submittedName>
</protein>
<dbReference type="EMBL" id="CP002000">
    <property type="protein sequence ID" value="ADJ50006.1"/>
    <property type="molecule type" value="Genomic_DNA"/>
</dbReference>
<sequence>MNSVSGVSYPVESRHPGWPARLGPLRVAAGEVAIRPVRLRDAGEWSRIRLRDRAHLEMWEPTGIGPWPERNAFWSWPSQWAALRSLARRGQCLPFTITLDGRLAGQITVGNVIRASLRSAWIGYWVSSEVVRGGVATAAVALVTDHAFGPGGLHRLEATVRPENAASLRVLTKAGYRREGLFERYLDVAGGWRDHYCYALTREETGAGLVSRLVATGRADYA</sequence>
<dbReference type="GO" id="GO:0005737">
    <property type="term" value="C:cytoplasm"/>
    <property type="evidence" value="ECO:0007669"/>
    <property type="project" value="TreeGrafter"/>
</dbReference>
<feature type="domain" description="N-acetyltransferase" evidence="4">
    <location>
        <begin position="32"/>
        <end position="203"/>
    </location>
</feature>
<evidence type="ECO:0000256" key="2">
    <source>
        <dbReference type="ARBA" id="ARBA00023315"/>
    </source>
</evidence>
<dbReference type="SUPFAM" id="SSF55729">
    <property type="entry name" value="Acyl-CoA N-acyltransferases (Nat)"/>
    <property type="match status" value="1"/>
</dbReference>
<dbReference type="PATRIC" id="fig|749927.5.peg.8632"/>
<evidence type="ECO:0000313" key="5">
    <source>
        <dbReference type="EMBL" id="ADJ50006.1"/>
    </source>
</evidence>
<name>A0A0H3DH22_AMYMU</name>
<proteinExistence type="inferred from homology"/>
<organism evidence="5 6">
    <name type="scientific">Amycolatopsis mediterranei (strain U-32)</name>
    <dbReference type="NCBI Taxonomy" id="749927"/>
    <lineage>
        <taxon>Bacteria</taxon>
        <taxon>Bacillati</taxon>
        <taxon>Actinomycetota</taxon>
        <taxon>Actinomycetes</taxon>
        <taxon>Pseudonocardiales</taxon>
        <taxon>Pseudonocardiaceae</taxon>
        <taxon>Amycolatopsis</taxon>
    </lineage>
</organism>
<dbReference type="InterPro" id="IPR051531">
    <property type="entry name" value="N-acetyltransferase"/>
</dbReference>
<evidence type="ECO:0000256" key="1">
    <source>
        <dbReference type="ARBA" id="ARBA00022679"/>
    </source>
</evidence>
<dbReference type="PANTHER" id="PTHR43792:SF8">
    <property type="entry name" value="[RIBOSOMAL PROTEIN US5]-ALANINE N-ACETYLTRANSFERASE"/>
    <property type="match status" value="1"/>
</dbReference>
<dbReference type="InterPro" id="IPR016181">
    <property type="entry name" value="Acyl_CoA_acyltransferase"/>
</dbReference>
<keyword evidence="1 5" id="KW-0808">Transferase</keyword>
<dbReference type="Gene3D" id="3.40.630.30">
    <property type="match status" value="1"/>
</dbReference>
<keyword evidence="2" id="KW-0012">Acyltransferase</keyword>
<accession>A0A0H3DH22</accession>
<evidence type="ECO:0000313" key="6">
    <source>
        <dbReference type="Proteomes" id="UP000000328"/>
    </source>
</evidence>
<dbReference type="HOGENOM" id="CLU_013985_40_0_11"/>
<dbReference type="eggNOG" id="COG1670">
    <property type="taxonomic scope" value="Bacteria"/>
</dbReference>
<dbReference type="OrthoDB" id="5242221at2"/>
<dbReference type="PROSITE" id="PS51186">
    <property type="entry name" value="GNAT"/>
    <property type="match status" value="1"/>
</dbReference>
<evidence type="ECO:0000259" key="4">
    <source>
        <dbReference type="PROSITE" id="PS51186"/>
    </source>
</evidence>
<dbReference type="InterPro" id="IPR000182">
    <property type="entry name" value="GNAT_dom"/>
</dbReference>
<dbReference type="AlphaFoldDB" id="A0A0H3DH22"/>
<evidence type="ECO:0000256" key="3">
    <source>
        <dbReference type="ARBA" id="ARBA00038502"/>
    </source>
</evidence>
<gene>
    <name evidence="5" type="primary">rimJ</name>
    <name evidence="5" type="ordered locus">AMED_8309</name>
</gene>
<dbReference type="GO" id="GO:0008999">
    <property type="term" value="F:protein-N-terminal-alanine acetyltransferase activity"/>
    <property type="evidence" value="ECO:0007669"/>
    <property type="project" value="TreeGrafter"/>
</dbReference>